<accession>A0A9W7W5J2</accession>
<feature type="region of interest" description="Disordered" evidence="11">
    <location>
        <begin position="14"/>
        <end position="178"/>
    </location>
</feature>
<keyword evidence="14" id="KW-1185">Reference proteome</keyword>
<evidence type="ECO:0000256" key="10">
    <source>
        <dbReference type="ARBA" id="ARBA00044246"/>
    </source>
</evidence>
<name>A0A9W7W5J2_9PEZI</name>
<evidence type="ECO:0000256" key="4">
    <source>
        <dbReference type="ARBA" id="ARBA00022660"/>
    </source>
</evidence>
<feature type="compositionally biased region" description="Low complexity" evidence="11">
    <location>
        <begin position="88"/>
        <end position="101"/>
    </location>
</feature>
<evidence type="ECO:0000313" key="13">
    <source>
        <dbReference type="EMBL" id="KAH9840351.1"/>
    </source>
</evidence>
<dbReference type="InterPro" id="IPR023184">
    <property type="entry name" value="Ubol_cytC_Rdtase_hinge_dom"/>
</dbReference>
<comment type="caution">
    <text evidence="13">The sequence shown here is derived from an EMBL/GenBank/DDBJ whole genome shotgun (WGS) entry which is preliminary data.</text>
</comment>
<keyword evidence="8" id="KW-0472">Membrane</keyword>
<dbReference type="Gene3D" id="1.10.287.20">
    <property type="entry name" value="Ubiquinol-cytochrome C reductase hinge domain"/>
    <property type="match status" value="1"/>
</dbReference>
<protein>
    <recommendedName>
        <fullName evidence="9">Cytochrome b-c1 complex subunit 6, mitochondrial</fullName>
    </recommendedName>
    <alternativeName>
        <fullName evidence="10">Complex III subunit 6</fullName>
    </alternativeName>
</protein>
<evidence type="ECO:0000256" key="6">
    <source>
        <dbReference type="ARBA" id="ARBA00022982"/>
    </source>
</evidence>
<dbReference type="PANTHER" id="PTHR15336">
    <property type="entry name" value="UBIQUINOL-CYTOCHROME C REDUCTASE COMPLEX 7.8 KDA PROTEIN"/>
    <property type="match status" value="1"/>
</dbReference>
<keyword evidence="4" id="KW-0679">Respiratory chain</keyword>
<dbReference type="SUPFAM" id="SSF81531">
    <property type="entry name" value="Non-heme 11 kDa protein of cytochrome bc1 complex (Ubiquinol-cytochrome c reductase)"/>
    <property type="match status" value="1"/>
</dbReference>
<dbReference type="FunFam" id="1.10.287.20:FF:000003">
    <property type="entry name" value="Cytochrome b-c1 complex subunit 6"/>
    <property type="match status" value="1"/>
</dbReference>
<dbReference type="Proteomes" id="UP001138500">
    <property type="component" value="Unassembled WGS sequence"/>
</dbReference>
<evidence type="ECO:0000256" key="8">
    <source>
        <dbReference type="ARBA" id="ARBA00023136"/>
    </source>
</evidence>
<evidence type="ECO:0000256" key="2">
    <source>
        <dbReference type="ARBA" id="ARBA00006498"/>
    </source>
</evidence>
<organism evidence="13 14">
    <name type="scientific">Teratosphaeria destructans</name>
    <dbReference type="NCBI Taxonomy" id="418781"/>
    <lineage>
        <taxon>Eukaryota</taxon>
        <taxon>Fungi</taxon>
        <taxon>Dikarya</taxon>
        <taxon>Ascomycota</taxon>
        <taxon>Pezizomycotina</taxon>
        <taxon>Dothideomycetes</taxon>
        <taxon>Dothideomycetidae</taxon>
        <taxon>Mycosphaerellales</taxon>
        <taxon>Teratosphaeriaceae</taxon>
        <taxon>Teratosphaeria</taxon>
    </lineage>
</organism>
<evidence type="ECO:0000256" key="5">
    <source>
        <dbReference type="ARBA" id="ARBA00022792"/>
    </source>
</evidence>
<evidence type="ECO:0000313" key="14">
    <source>
        <dbReference type="Proteomes" id="UP001138500"/>
    </source>
</evidence>
<dbReference type="GO" id="GO:0005743">
    <property type="term" value="C:mitochondrial inner membrane"/>
    <property type="evidence" value="ECO:0007669"/>
    <property type="project" value="UniProtKB-SubCell"/>
</dbReference>
<keyword evidence="6" id="KW-0249">Electron transport</keyword>
<feature type="compositionally biased region" description="Basic and acidic residues" evidence="11">
    <location>
        <begin position="166"/>
        <end position="177"/>
    </location>
</feature>
<proteinExistence type="inferred from homology"/>
<reference evidence="13 14" key="1">
    <citation type="journal article" date="2018" name="IMA Fungus">
        <title>IMA Genome-F 10: Nine draft genome sequences of Claviceps purpurea s.lat., including C. arundinis, C. humidiphila, and C. cf. spartinae, pseudomolecules for the pitch canker pathogen Fusarium circinatum, draft genome of Davidsoniella eucalypti, Grosmannia galeiformis, Quambalaria eucalypti, and Teratosphaeria destructans.</title>
        <authorList>
            <person name="Wingfield B.D."/>
            <person name="Liu M."/>
            <person name="Nguyen H.D."/>
            <person name="Lane F.A."/>
            <person name="Morgan S.W."/>
            <person name="De Vos L."/>
            <person name="Wilken P.M."/>
            <person name="Duong T.A."/>
            <person name="Aylward J."/>
            <person name="Coetzee M.P."/>
            <person name="Dadej K."/>
            <person name="De Beer Z.W."/>
            <person name="Findlay W."/>
            <person name="Havenga M."/>
            <person name="Kolarik M."/>
            <person name="Menzies J.G."/>
            <person name="Naidoo K."/>
            <person name="Pochopski O."/>
            <person name="Shoukouhi P."/>
            <person name="Santana Q.C."/>
            <person name="Seifert K.A."/>
            <person name="Soal N."/>
            <person name="Steenkamp E.T."/>
            <person name="Tatham C.T."/>
            <person name="van der Nest M.A."/>
            <person name="Wingfield M.J."/>
        </authorList>
    </citation>
    <scope>NUCLEOTIDE SEQUENCE [LARGE SCALE GENOMIC DNA]</scope>
    <source>
        <strain evidence="13">CMW44962</strain>
    </source>
</reference>
<reference evidence="13 14" key="2">
    <citation type="journal article" date="2021" name="Curr. Genet.">
        <title>Genetic response to nitrogen starvation in the aggressive Eucalyptus foliar pathogen Teratosphaeria destructans.</title>
        <authorList>
            <person name="Havenga M."/>
            <person name="Wingfield B.D."/>
            <person name="Wingfield M.J."/>
            <person name="Dreyer L.L."/>
            <person name="Roets F."/>
            <person name="Aylward J."/>
        </authorList>
    </citation>
    <scope>NUCLEOTIDE SEQUENCE [LARGE SCALE GENOMIC DNA]</scope>
    <source>
        <strain evidence="13">CMW44962</strain>
    </source>
</reference>
<evidence type="ECO:0000256" key="1">
    <source>
        <dbReference type="ARBA" id="ARBA00004137"/>
    </source>
</evidence>
<evidence type="ECO:0000256" key="9">
    <source>
        <dbReference type="ARBA" id="ARBA00044155"/>
    </source>
</evidence>
<dbReference type="GO" id="GO:0006122">
    <property type="term" value="P:mitochondrial electron transport, ubiquinol to cytochrome c"/>
    <property type="evidence" value="ECO:0007669"/>
    <property type="project" value="InterPro"/>
</dbReference>
<comment type="subcellular location">
    <subcellularLocation>
        <location evidence="1">Mitochondrion inner membrane</location>
        <topology evidence="1">Peripheral membrane protein</topology>
        <orientation evidence="1">Intermembrane side</orientation>
    </subcellularLocation>
</comment>
<sequence>MGWYDYLTDLASSFAPSDTHADQQHQSPDPTNPGPEDTSHTQSSGKDARSGGIGTAQHDRDATTRGGVSTKSPHAGTNEESDSEKEANAATAGSAASRNSGDPAKGHTPGEGSEASGQKGAEASGPHGGHVKGGSAKADDAEEDEGGDDEEAEEEEEEEEEEDEPQDPKPALEEECMKTQQCAPLKHHYDECAERVQKQQEETGKADEDCVEEFFHLMHCASQCAAPKLFRQLK</sequence>
<evidence type="ECO:0000256" key="7">
    <source>
        <dbReference type="ARBA" id="ARBA00023128"/>
    </source>
</evidence>
<dbReference type="InterPro" id="IPR003422">
    <property type="entry name" value="Cyt_b-c1_6"/>
</dbReference>
<dbReference type="InterPro" id="IPR036811">
    <property type="entry name" value="Ubol_cytC_Rdtase_hinge_dom_sf"/>
</dbReference>
<evidence type="ECO:0000259" key="12">
    <source>
        <dbReference type="Pfam" id="PF02320"/>
    </source>
</evidence>
<keyword evidence="3" id="KW-0813">Transport</keyword>
<dbReference type="PANTHER" id="PTHR15336:SF0">
    <property type="entry name" value="CYTOCHROME B-C1 COMPLEX SUBUNIT 6, MITOCHONDRIAL"/>
    <property type="match status" value="1"/>
</dbReference>
<dbReference type="Pfam" id="PF02320">
    <property type="entry name" value="UCR_hinge"/>
    <property type="match status" value="1"/>
</dbReference>
<feature type="domain" description="Ubiquinol-cytochrome C reductase hinge" evidence="12">
    <location>
        <begin position="167"/>
        <end position="234"/>
    </location>
</feature>
<evidence type="ECO:0000256" key="11">
    <source>
        <dbReference type="SAM" id="MobiDB-lite"/>
    </source>
</evidence>
<gene>
    <name evidence="13" type="ORF">Tdes44962_MAKER07992</name>
</gene>
<keyword evidence="5" id="KW-0999">Mitochondrion inner membrane</keyword>
<comment type="similarity">
    <text evidence="2">Belongs to the UQCRH/QCR6 family.</text>
</comment>
<evidence type="ECO:0000256" key="3">
    <source>
        <dbReference type="ARBA" id="ARBA00022448"/>
    </source>
</evidence>
<dbReference type="OrthoDB" id="405848at2759"/>
<keyword evidence="7" id="KW-0496">Mitochondrion</keyword>
<dbReference type="EMBL" id="RIBY02000591">
    <property type="protein sequence ID" value="KAH9840351.1"/>
    <property type="molecule type" value="Genomic_DNA"/>
</dbReference>
<dbReference type="AlphaFoldDB" id="A0A9W7W5J2"/>
<feature type="compositionally biased region" description="Acidic residues" evidence="11">
    <location>
        <begin position="140"/>
        <end position="165"/>
    </location>
</feature>